<dbReference type="InterPro" id="IPR036866">
    <property type="entry name" value="RibonucZ/Hydroxyglut_hydro"/>
</dbReference>
<feature type="compositionally biased region" description="Basic and acidic residues" evidence="3">
    <location>
        <begin position="134"/>
        <end position="163"/>
    </location>
</feature>
<keyword evidence="1 2" id="KW-0694">RNA-binding</keyword>
<feature type="domain" description="RRM" evidence="4">
    <location>
        <begin position="33"/>
        <end position="111"/>
    </location>
</feature>
<reference evidence="6" key="1">
    <citation type="submission" date="2017-03" db="EMBL/GenBank/DDBJ databases">
        <authorList>
            <person name="Sharma R."/>
            <person name="Thines M."/>
        </authorList>
    </citation>
    <scope>NUCLEOTIDE SEQUENCE [LARGE SCALE GENOMIC DNA]</scope>
</reference>
<dbReference type="GO" id="GO:0071011">
    <property type="term" value="C:precatalytic spliceosome"/>
    <property type="evidence" value="ECO:0007669"/>
    <property type="project" value="TreeGrafter"/>
</dbReference>
<dbReference type="InterPro" id="IPR035979">
    <property type="entry name" value="RBD_domain_sf"/>
</dbReference>
<dbReference type="GO" id="GO:0003723">
    <property type="term" value="F:RNA binding"/>
    <property type="evidence" value="ECO:0007669"/>
    <property type="project" value="UniProtKB-UniRule"/>
</dbReference>
<dbReference type="SUPFAM" id="SSF54928">
    <property type="entry name" value="RNA-binding domain, RBD"/>
    <property type="match status" value="1"/>
</dbReference>
<dbReference type="InterPro" id="IPR025638">
    <property type="entry name" value="DUF4336"/>
</dbReference>
<evidence type="ECO:0000259" key="4">
    <source>
        <dbReference type="PROSITE" id="PS50102"/>
    </source>
</evidence>
<keyword evidence="6" id="KW-1185">Reference proteome</keyword>
<dbReference type="GO" id="GO:0000398">
    <property type="term" value="P:mRNA splicing, via spliceosome"/>
    <property type="evidence" value="ECO:0007669"/>
    <property type="project" value="InterPro"/>
</dbReference>
<evidence type="ECO:0000313" key="5">
    <source>
        <dbReference type="EMBL" id="SLM34785.1"/>
    </source>
</evidence>
<dbReference type="GO" id="GO:0005686">
    <property type="term" value="C:U2 snRNP"/>
    <property type="evidence" value="ECO:0007669"/>
    <property type="project" value="TreeGrafter"/>
</dbReference>
<dbReference type="Proteomes" id="UP000192927">
    <property type="component" value="Unassembled WGS sequence"/>
</dbReference>
<evidence type="ECO:0000256" key="2">
    <source>
        <dbReference type="PROSITE-ProRule" id="PRU00176"/>
    </source>
</evidence>
<dbReference type="SMART" id="SM00360">
    <property type="entry name" value="RRM"/>
    <property type="match status" value="1"/>
</dbReference>
<dbReference type="AlphaFoldDB" id="A0A1W5CVP1"/>
<sequence>MNTIREIQALNKQELENGVSTEASWHADYRDTAYIYIGGLPFDLSEGDVITIFSQFGEPVYVNLIRDKETGKSKGFAFLKYEDQRSTDLAVDNLGGASVLGRVLKVDHTRYKRKDEEEEADANNENFNGGNISGEEKAVGKRATDRRRASATESEEDRRPMLKEERELAALIREHDEDDPMKEYLISEKKEEVEQALARALRPPSILNPSRKVRLQSGAIAVFSPIALTPDVRATLQKLGNNVRYLSALDFEHHIFISDWAKAFPDAKLLGPEGLSEKREKSQETAGTKFQHIWTQKNKTEIQVDPDFDREFDYEYVGSHGNKEVVFFHKPDRTLIEADLMFNLPATEQYSKTREGATSGILTKLFVGLMSAEGKALWQKRFLWYVASAQDRPGFNQSIRKIDSWDFQRIIPCHGDVIENGAKGIFRKVFEWHLNAAAK</sequence>
<evidence type="ECO:0000256" key="1">
    <source>
        <dbReference type="ARBA" id="ARBA00022884"/>
    </source>
</evidence>
<feature type="region of interest" description="Disordered" evidence="3">
    <location>
        <begin position="112"/>
        <end position="163"/>
    </location>
</feature>
<dbReference type="EMBL" id="FWEW01000417">
    <property type="protein sequence ID" value="SLM34785.1"/>
    <property type="molecule type" value="Genomic_DNA"/>
</dbReference>
<dbReference type="InterPro" id="IPR012677">
    <property type="entry name" value="Nucleotide-bd_a/b_plait_sf"/>
</dbReference>
<dbReference type="InterPro" id="IPR000504">
    <property type="entry name" value="RRM_dom"/>
</dbReference>
<dbReference type="InterPro" id="IPR051847">
    <property type="entry name" value="RNA_proc/Spliceosome_comp"/>
</dbReference>
<dbReference type="CDD" id="cd12411">
    <property type="entry name" value="RRM_ist3_like"/>
    <property type="match status" value="1"/>
</dbReference>
<dbReference type="SUPFAM" id="SSF56281">
    <property type="entry name" value="Metallo-hydrolase/oxidoreductase"/>
    <property type="match status" value="1"/>
</dbReference>
<evidence type="ECO:0000313" key="6">
    <source>
        <dbReference type="Proteomes" id="UP000192927"/>
    </source>
</evidence>
<dbReference type="PANTHER" id="PTHR45880:SF1">
    <property type="entry name" value="RNA-BINDING MOTIF PROTEIN, X-LINKED 2"/>
    <property type="match status" value="1"/>
</dbReference>
<dbReference type="PANTHER" id="PTHR45880">
    <property type="entry name" value="RNA-BINDING MOTIF PROTEIN, X-LINKED 2"/>
    <property type="match status" value="1"/>
</dbReference>
<dbReference type="GO" id="GO:0071013">
    <property type="term" value="C:catalytic step 2 spliceosome"/>
    <property type="evidence" value="ECO:0007669"/>
    <property type="project" value="TreeGrafter"/>
</dbReference>
<protein>
    <submittedName>
        <fullName evidence="5">Nuclear protein qri2</fullName>
    </submittedName>
</protein>
<proteinExistence type="predicted"/>
<organism evidence="5 6">
    <name type="scientific">Lasallia pustulata</name>
    <dbReference type="NCBI Taxonomy" id="136370"/>
    <lineage>
        <taxon>Eukaryota</taxon>
        <taxon>Fungi</taxon>
        <taxon>Dikarya</taxon>
        <taxon>Ascomycota</taxon>
        <taxon>Pezizomycotina</taxon>
        <taxon>Lecanoromycetes</taxon>
        <taxon>OSLEUM clade</taxon>
        <taxon>Umbilicariomycetidae</taxon>
        <taxon>Umbilicariales</taxon>
        <taxon>Umbilicariaceae</taxon>
        <taxon>Lasallia</taxon>
    </lineage>
</organism>
<dbReference type="InterPro" id="IPR045844">
    <property type="entry name" value="RRM_Ist3-like"/>
</dbReference>
<dbReference type="Pfam" id="PF14234">
    <property type="entry name" value="DUF4336"/>
    <property type="match status" value="1"/>
</dbReference>
<dbReference type="Gene3D" id="3.30.70.330">
    <property type="match status" value="1"/>
</dbReference>
<dbReference type="PROSITE" id="PS50102">
    <property type="entry name" value="RRM"/>
    <property type="match status" value="1"/>
</dbReference>
<accession>A0A1W5CVP1</accession>
<dbReference type="Pfam" id="PF00076">
    <property type="entry name" value="RRM_1"/>
    <property type="match status" value="1"/>
</dbReference>
<evidence type="ECO:0000256" key="3">
    <source>
        <dbReference type="SAM" id="MobiDB-lite"/>
    </source>
</evidence>
<name>A0A1W5CVP1_9LECA</name>